<dbReference type="GO" id="GO:0003700">
    <property type="term" value="F:DNA-binding transcription factor activity"/>
    <property type="evidence" value="ECO:0007669"/>
    <property type="project" value="TreeGrafter"/>
</dbReference>
<dbReference type="InterPro" id="IPR050109">
    <property type="entry name" value="HTH-type_TetR-like_transc_reg"/>
</dbReference>
<reference evidence="6 7" key="1">
    <citation type="submission" date="2017-02" db="EMBL/GenBank/DDBJ databases">
        <authorList>
            <person name="Peterson S.W."/>
        </authorList>
    </citation>
    <scope>NUCLEOTIDE SEQUENCE [LARGE SCALE GENOMIC DNA]</scope>
    <source>
        <strain evidence="6 7">DSM 45154</strain>
    </source>
</reference>
<evidence type="ECO:0000256" key="3">
    <source>
        <dbReference type="ARBA" id="ARBA00023163"/>
    </source>
</evidence>
<evidence type="ECO:0000313" key="7">
    <source>
        <dbReference type="Proteomes" id="UP000190637"/>
    </source>
</evidence>
<feature type="DNA-binding region" description="H-T-H motif" evidence="4">
    <location>
        <begin position="33"/>
        <end position="52"/>
    </location>
</feature>
<dbReference type="Pfam" id="PF13305">
    <property type="entry name" value="TetR_C_33"/>
    <property type="match status" value="1"/>
</dbReference>
<proteinExistence type="predicted"/>
<evidence type="ECO:0000256" key="4">
    <source>
        <dbReference type="PROSITE-ProRule" id="PRU00335"/>
    </source>
</evidence>
<dbReference type="SUPFAM" id="SSF46689">
    <property type="entry name" value="Homeodomain-like"/>
    <property type="match status" value="1"/>
</dbReference>
<dbReference type="OrthoDB" id="329481at2"/>
<evidence type="ECO:0000256" key="1">
    <source>
        <dbReference type="ARBA" id="ARBA00023015"/>
    </source>
</evidence>
<dbReference type="Gene3D" id="1.10.357.10">
    <property type="entry name" value="Tetracycline Repressor, domain 2"/>
    <property type="match status" value="1"/>
</dbReference>
<protein>
    <submittedName>
        <fullName evidence="6">Transcriptional regulator, TetR family</fullName>
    </submittedName>
</protein>
<dbReference type="GO" id="GO:0000976">
    <property type="term" value="F:transcription cis-regulatory region binding"/>
    <property type="evidence" value="ECO:0007669"/>
    <property type="project" value="TreeGrafter"/>
</dbReference>
<gene>
    <name evidence="6" type="ORF">SAMN02745673_01488</name>
</gene>
<evidence type="ECO:0000313" key="6">
    <source>
        <dbReference type="EMBL" id="SJZ79830.1"/>
    </source>
</evidence>
<dbReference type="PANTHER" id="PTHR30055">
    <property type="entry name" value="HTH-TYPE TRANSCRIPTIONAL REGULATOR RUTR"/>
    <property type="match status" value="1"/>
</dbReference>
<dbReference type="InterPro" id="IPR025996">
    <property type="entry name" value="MT1864/Rv1816-like_C"/>
</dbReference>
<feature type="domain" description="HTH tetR-type" evidence="5">
    <location>
        <begin position="10"/>
        <end position="70"/>
    </location>
</feature>
<evidence type="ECO:0000256" key="2">
    <source>
        <dbReference type="ARBA" id="ARBA00023125"/>
    </source>
</evidence>
<dbReference type="SUPFAM" id="SSF48498">
    <property type="entry name" value="Tetracyclin repressor-like, C-terminal domain"/>
    <property type="match status" value="1"/>
</dbReference>
<dbReference type="Proteomes" id="UP000190637">
    <property type="component" value="Unassembled WGS sequence"/>
</dbReference>
<accession>A0A1T4NKN2</accession>
<dbReference type="EMBL" id="FUWS01000003">
    <property type="protein sequence ID" value="SJZ79830.1"/>
    <property type="molecule type" value="Genomic_DNA"/>
</dbReference>
<dbReference type="InterPro" id="IPR001647">
    <property type="entry name" value="HTH_TetR"/>
</dbReference>
<keyword evidence="2 4" id="KW-0238">DNA-binding</keyword>
<dbReference type="InterPro" id="IPR036271">
    <property type="entry name" value="Tet_transcr_reg_TetR-rel_C_sf"/>
</dbReference>
<sequence length="188" mass="20556">MASHARRGAPLTREEILTTALRLIDAGGVEALTMRRLAAELSVNPMSLYHHVENKTALLEGVCSLVVARLEPPPDDGSAWQDRLRALAHTYRSLARLHPALWSYVQVHPEMIGREDGMWGALCRTLLAAGVPKEDLAATGEALYSFVSGFVTAESRDELGRQRGAEDVDRTFELAVDIIVAGLRRTTG</sequence>
<evidence type="ECO:0000259" key="5">
    <source>
        <dbReference type="PROSITE" id="PS50977"/>
    </source>
</evidence>
<name>A0A1T4NKN2_9ACTN</name>
<dbReference type="Pfam" id="PF00440">
    <property type="entry name" value="TetR_N"/>
    <property type="match status" value="1"/>
</dbReference>
<organism evidence="6 7">
    <name type="scientific">Marinactinospora thermotolerans DSM 45154</name>
    <dbReference type="NCBI Taxonomy" id="1122192"/>
    <lineage>
        <taxon>Bacteria</taxon>
        <taxon>Bacillati</taxon>
        <taxon>Actinomycetota</taxon>
        <taxon>Actinomycetes</taxon>
        <taxon>Streptosporangiales</taxon>
        <taxon>Nocardiopsidaceae</taxon>
        <taxon>Marinactinospora</taxon>
    </lineage>
</organism>
<dbReference type="PROSITE" id="PS50977">
    <property type="entry name" value="HTH_TETR_2"/>
    <property type="match status" value="1"/>
</dbReference>
<dbReference type="PANTHER" id="PTHR30055:SF151">
    <property type="entry name" value="TRANSCRIPTIONAL REGULATORY PROTEIN"/>
    <property type="match status" value="1"/>
</dbReference>
<keyword evidence="1" id="KW-0805">Transcription regulation</keyword>
<dbReference type="RefSeq" id="WP_159457230.1">
    <property type="nucleotide sequence ID" value="NZ_FUWS01000003.1"/>
</dbReference>
<keyword evidence="7" id="KW-1185">Reference proteome</keyword>
<dbReference type="STRING" id="1122192.SAMN02745673_01488"/>
<dbReference type="InterPro" id="IPR009057">
    <property type="entry name" value="Homeodomain-like_sf"/>
</dbReference>
<dbReference type="AlphaFoldDB" id="A0A1T4NKN2"/>
<keyword evidence="3" id="KW-0804">Transcription</keyword>